<evidence type="ECO:0000313" key="13">
    <source>
        <dbReference type="Proteomes" id="UP000283000"/>
    </source>
</evidence>
<accession>A0A2A3ZRM2</accession>
<sequence>MTSQSQPEIEFDAADPVVRSLASGEPTTWMRSDLDPAAEVLQSMAANFDANVDRSASGDLEAGVDRQAGVDPDLMDRAAQRFDRFAPWFADTFPETAAAGGLIESPLVPADVVQRDLNNRLGAVLPGRLWLKRDDALAISGSIKARGGFHEVLEYAEAVAAERGLDPNQPSTYSSEEFRAHAATHRIVVGSTGNLGLSIGILSAAFGFAASVHMSADAREWKKELLRSHGVDVIEHAGDFVAAVSAGRASAAGAPRTHFVDDEDSRSLFAGYAVAALRLKDQLENAQVIVDADHPLVVYLPCGIGGGPGGVTYGLKRVFGDDVHCIFVEPSQAPAMFLGVRTGLHSEISVQDIGLSGSTAADGLAVARPSRFIGPVISPLITGFATVSDEVIKAGVGVLHQSEGLDVEPSATAGLTVPWRTMDHLGDGQGEGWSADGQDNATHLVWVTGGAMVPTADRERYVAEGLDLLHRHSA</sequence>
<evidence type="ECO:0000259" key="5">
    <source>
        <dbReference type="Pfam" id="PF00291"/>
    </source>
</evidence>
<dbReference type="NCBIfam" id="TIGR02035">
    <property type="entry name" value="D_Ser_am_lyase"/>
    <property type="match status" value="1"/>
</dbReference>
<dbReference type="EMBL" id="CP025330">
    <property type="protein sequence ID" value="AZT95130.1"/>
    <property type="molecule type" value="Genomic_DNA"/>
</dbReference>
<evidence type="ECO:0000313" key="7">
    <source>
        <dbReference type="EMBL" id="PCC18131.1"/>
    </source>
</evidence>
<dbReference type="PROSITE" id="PS00165">
    <property type="entry name" value="DEHYDRATASE_SER_THR"/>
    <property type="match status" value="1"/>
</dbReference>
<dbReference type="InterPro" id="IPR036052">
    <property type="entry name" value="TrpB-like_PALP_sf"/>
</dbReference>
<reference evidence="9" key="3">
    <citation type="submission" date="2017-03" db="EMBL/GenBank/DDBJ databases">
        <authorList>
            <person name="Afonso C.L."/>
            <person name="Miller P.J."/>
            <person name="Scott M.A."/>
            <person name="Spackman E."/>
            <person name="Goraichik I."/>
            <person name="Dimitrov K.M."/>
            <person name="Suarez D.L."/>
            <person name="Swayne D.E."/>
        </authorList>
    </citation>
    <scope>NUCLEOTIDE SEQUENCE [LARGE SCALE GENOMIC DNA]</scope>
    <source>
        <strain evidence="9">ATCC 9175</strain>
    </source>
</reference>
<keyword evidence="2 4" id="KW-0663">Pyridoxal phosphate</keyword>
<protein>
    <recommendedName>
        <fullName evidence="4">Probable D-serine dehydratase</fullName>
        <ecNumber evidence="4">4.3.1.18</ecNumber>
    </recommendedName>
    <alternativeName>
        <fullName evidence="4">D-serine deaminase</fullName>
        <shortName evidence="4">DSD</shortName>
    </alternativeName>
</protein>
<dbReference type="GO" id="GO:0030170">
    <property type="term" value="F:pyridoxal phosphate binding"/>
    <property type="evidence" value="ECO:0007669"/>
    <property type="project" value="InterPro"/>
</dbReference>
<evidence type="ECO:0000256" key="3">
    <source>
        <dbReference type="ARBA" id="ARBA00023239"/>
    </source>
</evidence>
<feature type="modified residue" description="N6-(pyridoxal phosphate)lysine" evidence="4">
    <location>
        <position position="144"/>
    </location>
</feature>
<evidence type="ECO:0000256" key="4">
    <source>
        <dbReference type="HAMAP-Rule" id="MF_01030"/>
    </source>
</evidence>
<comment type="similarity">
    <text evidence="4">Belongs to the serine/threonine dehydratase family. DsdA subfamily.</text>
</comment>
<dbReference type="GO" id="GO:0016836">
    <property type="term" value="F:hydro-lyase activity"/>
    <property type="evidence" value="ECO:0007669"/>
    <property type="project" value="UniProtKB-UniRule"/>
</dbReference>
<comment type="cofactor">
    <cofactor evidence="1 4">
        <name>pyridoxal 5'-phosphate</name>
        <dbReference type="ChEBI" id="CHEBI:597326"/>
    </cofactor>
</comment>
<keyword evidence="3 4" id="KW-0456">Lyase</keyword>
<dbReference type="InterPro" id="IPR050147">
    <property type="entry name" value="Ser/Thr_Dehydratase"/>
</dbReference>
<dbReference type="AlphaFoldDB" id="A0A2A3ZRM2"/>
<dbReference type="RefSeq" id="WP_096146133.1">
    <property type="nucleotide sequence ID" value="NZ_BJME01000022.1"/>
</dbReference>
<reference evidence="10 11" key="1">
    <citation type="journal article" date="2017" name="Elife">
        <title>Extensive horizontal gene transfer in cheese-associated bacteria.</title>
        <authorList>
            <person name="Bonham K.S."/>
            <person name="Wolfe B.E."/>
            <person name="Dutton R.J."/>
        </authorList>
    </citation>
    <scope>NUCLEOTIDE SEQUENCE [LARGE SCALE GENOMIC DNA]</scope>
    <source>
        <strain evidence="8 10">738_8</strain>
        <strain evidence="7 11">JB5</strain>
    </source>
</reference>
<evidence type="ECO:0000313" key="11">
    <source>
        <dbReference type="Proteomes" id="UP000218377"/>
    </source>
</evidence>
<dbReference type="PANTHER" id="PTHR48078:SF9">
    <property type="entry name" value="D-SERINE DEHYDRATASE"/>
    <property type="match status" value="1"/>
</dbReference>
<gene>
    <name evidence="4" type="primary">dsdA</name>
    <name evidence="9" type="ORF">BAUR9175_02219</name>
    <name evidence="8" type="ORF">CIK59_07100</name>
    <name evidence="7" type="ORF">CIK79_07395</name>
    <name evidence="6" type="ORF">CXR23_19900</name>
</gene>
<dbReference type="GO" id="GO:0036088">
    <property type="term" value="P:D-serine catabolic process"/>
    <property type="evidence" value="ECO:0007669"/>
    <property type="project" value="TreeGrafter"/>
</dbReference>
<evidence type="ECO:0000313" key="8">
    <source>
        <dbReference type="EMBL" id="PCC54141.1"/>
    </source>
</evidence>
<evidence type="ECO:0000256" key="1">
    <source>
        <dbReference type="ARBA" id="ARBA00001933"/>
    </source>
</evidence>
<accession>A0A2H1JAT0</accession>
<dbReference type="Proteomes" id="UP000283000">
    <property type="component" value="Chromosome"/>
</dbReference>
<dbReference type="EMBL" id="NRHA01000010">
    <property type="protein sequence ID" value="PCC54141.1"/>
    <property type="molecule type" value="Genomic_DNA"/>
</dbReference>
<dbReference type="GO" id="GO:0008721">
    <property type="term" value="F:D-serine ammonia-lyase activity"/>
    <property type="evidence" value="ECO:0007669"/>
    <property type="project" value="UniProtKB-EC"/>
</dbReference>
<dbReference type="Gene3D" id="3.40.50.1100">
    <property type="match status" value="2"/>
</dbReference>
<keyword evidence="12" id="KW-1185">Reference proteome</keyword>
<reference evidence="12" key="2">
    <citation type="submission" date="2017-03" db="EMBL/GenBank/DDBJ databases">
        <authorList>
            <person name="Monnet C."/>
        </authorList>
    </citation>
    <scope>NUCLEOTIDE SEQUENCE [LARGE SCALE GENOMIC DNA]</scope>
    <source>
        <strain evidence="12">ATCC 9175</strain>
    </source>
</reference>
<dbReference type="PANTHER" id="PTHR48078">
    <property type="entry name" value="THREONINE DEHYDRATASE, MITOCHONDRIAL-RELATED"/>
    <property type="match status" value="1"/>
</dbReference>
<organism evidence="8 10">
    <name type="scientific">Brevibacterium aurantiacum</name>
    <dbReference type="NCBI Taxonomy" id="273384"/>
    <lineage>
        <taxon>Bacteria</taxon>
        <taxon>Bacillati</taxon>
        <taxon>Actinomycetota</taxon>
        <taxon>Actinomycetes</taxon>
        <taxon>Micrococcales</taxon>
        <taxon>Brevibacteriaceae</taxon>
        <taxon>Brevibacterium</taxon>
    </lineage>
</organism>
<dbReference type="HAMAP" id="MF_01030">
    <property type="entry name" value="D_Ser_dehydrat"/>
    <property type="match status" value="1"/>
</dbReference>
<reference evidence="6 13" key="4">
    <citation type="submission" date="2017-12" db="EMBL/GenBank/DDBJ databases">
        <authorList>
            <person name="Levesque S."/>
        </authorList>
    </citation>
    <scope>NUCLEOTIDE SEQUENCE [LARGE SCALE GENOMIC DNA]</scope>
    <source>
        <strain evidence="6 13">SMQ-1417</strain>
    </source>
</reference>
<evidence type="ECO:0000313" key="10">
    <source>
        <dbReference type="Proteomes" id="UP000217881"/>
    </source>
</evidence>
<proteinExistence type="inferred from homology"/>
<dbReference type="EMBL" id="FXZB01000014">
    <property type="protein sequence ID" value="SMX84272.1"/>
    <property type="molecule type" value="Genomic_DNA"/>
</dbReference>
<name>A0A2A3ZRM2_BREAU</name>
<reference evidence="6 13" key="5">
    <citation type="submission" date="2019-01" db="EMBL/GenBank/DDBJ databases">
        <title>Comparative genomic analysis of Brevibacterium aurantiacum sheds light on its evolution and its adaptation to smear-ripened cheeses.</title>
        <authorList>
            <person name="Moineau S."/>
        </authorList>
    </citation>
    <scope>NUCLEOTIDE SEQUENCE [LARGE SCALE GENOMIC DNA]</scope>
    <source>
        <strain evidence="6 13">SMQ-1417</strain>
    </source>
</reference>
<dbReference type="InterPro" id="IPR011780">
    <property type="entry name" value="D_Ser_am_lyase"/>
</dbReference>
<dbReference type="EC" id="4.3.1.18" evidence="4"/>
<evidence type="ECO:0000256" key="2">
    <source>
        <dbReference type="ARBA" id="ARBA00022898"/>
    </source>
</evidence>
<comment type="catalytic activity">
    <reaction evidence="4">
        <text>D-serine = pyruvate + NH4(+)</text>
        <dbReference type="Rhea" id="RHEA:13977"/>
        <dbReference type="ChEBI" id="CHEBI:15361"/>
        <dbReference type="ChEBI" id="CHEBI:28938"/>
        <dbReference type="ChEBI" id="CHEBI:35247"/>
        <dbReference type="EC" id="4.3.1.18"/>
    </reaction>
</comment>
<dbReference type="SUPFAM" id="SSF53686">
    <property type="entry name" value="Tryptophan synthase beta subunit-like PLP-dependent enzymes"/>
    <property type="match status" value="1"/>
</dbReference>
<feature type="domain" description="Tryptophan synthase beta chain-like PALP" evidence="5">
    <location>
        <begin position="119"/>
        <end position="428"/>
    </location>
</feature>
<dbReference type="Proteomes" id="UP000234525">
    <property type="component" value="Unassembled WGS sequence"/>
</dbReference>
<evidence type="ECO:0000313" key="6">
    <source>
        <dbReference type="EMBL" id="AZT95130.1"/>
    </source>
</evidence>
<dbReference type="NCBIfam" id="NF002823">
    <property type="entry name" value="PRK02991.1"/>
    <property type="match status" value="1"/>
</dbReference>
<dbReference type="EMBL" id="NRGX01000001">
    <property type="protein sequence ID" value="PCC18131.1"/>
    <property type="molecule type" value="Genomic_DNA"/>
</dbReference>
<dbReference type="InterPro" id="IPR000634">
    <property type="entry name" value="Ser/Thr_deHydtase_PyrdxlP-BS"/>
</dbReference>
<evidence type="ECO:0000313" key="9">
    <source>
        <dbReference type="EMBL" id="SMX84272.1"/>
    </source>
</evidence>
<dbReference type="GO" id="GO:0009097">
    <property type="term" value="P:isoleucine biosynthetic process"/>
    <property type="evidence" value="ECO:0007669"/>
    <property type="project" value="TreeGrafter"/>
</dbReference>
<dbReference type="Proteomes" id="UP000217881">
    <property type="component" value="Unassembled WGS sequence"/>
</dbReference>
<evidence type="ECO:0000313" key="12">
    <source>
        <dbReference type="Proteomes" id="UP000234525"/>
    </source>
</evidence>
<dbReference type="Pfam" id="PF00291">
    <property type="entry name" value="PALP"/>
    <property type="match status" value="1"/>
</dbReference>
<dbReference type="Proteomes" id="UP000218377">
    <property type="component" value="Unassembled WGS sequence"/>
</dbReference>
<dbReference type="InterPro" id="IPR001926">
    <property type="entry name" value="TrpB-like_PALP"/>
</dbReference>